<dbReference type="AlphaFoldDB" id="A0A6N9U4N3"/>
<protein>
    <submittedName>
        <fullName evidence="3">DUF2945 domain-containing protein</fullName>
    </submittedName>
</protein>
<organism evidence="3 4">
    <name type="scientific">Streptomyces halstedii</name>
    <dbReference type="NCBI Taxonomy" id="1944"/>
    <lineage>
        <taxon>Bacteria</taxon>
        <taxon>Bacillati</taxon>
        <taxon>Actinomycetota</taxon>
        <taxon>Actinomycetes</taxon>
        <taxon>Kitasatosporales</taxon>
        <taxon>Streptomycetaceae</taxon>
        <taxon>Streptomyces</taxon>
    </lineage>
</organism>
<dbReference type="Gene3D" id="2.30.30.1060">
    <property type="match status" value="1"/>
</dbReference>
<accession>A0A6N9U4N3</accession>
<feature type="domain" description="Hypervirulence associated protein TUDOR" evidence="2">
    <location>
        <begin position="11"/>
        <end position="69"/>
    </location>
</feature>
<dbReference type="RefSeq" id="WP_164343900.1">
    <property type="nucleotide sequence ID" value="NZ_JAAGLQ010000193.1"/>
</dbReference>
<evidence type="ECO:0000259" key="2">
    <source>
        <dbReference type="Pfam" id="PF11160"/>
    </source>
</evidence>
<evidence type="ECO:0000313" key="4">
    <source>
        <dbReference type="Proteomes" id="UP000471293"/>
    </source>
</evidence>
<feature type="compositionally biased region" description="Basic and acidic residues" evidence="1">
    <location>
        <begin position="27"/>
        <end position="55"/>
    </location>
</feature>
<sequence>MARKKTGLSKGDQVAWRSHGQKTEGSVTRKVDERTEAAGRTVDASKEKPQYEVKSAKTGRKAVHRRESLHREKGAGEP</sequence>
<name>A0A6N9U4N3_STRHA</name>
<dbReference type="Pfam" id="PF11160">
    <property type="entry name" value="Hva1_TUDOR"/>
    <property type="match status" value="1"/>
</dbReference>
<reference evidence="3 4" key="1">
    <citation type="submission" date="2020-01" db="EMBL/GenBank/DDBJ databases">
        <title>Insect and environment-associated Actinomycetes.</title>
        <authorList>
            <person name="Currrie C."/>
            <person name="Chevrette M."/>
            <person name="Carlson C."/>
            <person name="Stubbendieck R."/>
            <person name="Wendt-Pienkowski E."/>
        </authorList>
    </citation>
    <scope>NUCLEOTIDE SEQUENCE [LARGE SCALE GENOMIC DNA]</scope>
    <source>
        <strain evidence="3 4">SID11342</strain>
    </source>
</reference>
<evidence type="ECO:0000313" key="3">
    <source>
        <dbReference type="EMBL" id="NEA15805.1"/>
    </source>
</evidence>
<gene>
    <name evidence="3" type="ORF">G3I29_09730</name>
</gene>
<proteinExistence type="predicted"/>
<feature type="compositionally biased region" description="Basic and acidic residues" evidence="1">
    <location>
        <begin position="65"/>
        <end position="78"/>
    </location>
</feature>
<feature type="region of interest" description="Disordered" evidence="1">
    <location>
        <begin position="1"/>
        <end position="78"/>
    </location>
</feature>
<evidence type="ECO:0000256" key="1">
    <source>
        <dbReference type="SAM" id="MobiDB-lite"/>
    </source>
</evidence>
<dbReference type="InterPro" id="IPR021331">
    <property type="entry name" value="Hva1_TUDOR"/>
</dbReference>
<dbReference type="Proteomes" id="UP000471293">
    <property type="component" value="Unassembled WGS sequence"/>
</dbReference>
<dbReference type="EMBL" id="JAAGLQ010000193">
    <property type="protein sequence ID" value="NEA15805.1"/>
    <property type="molecule type" value="Genomic_DNA"/>
</dbReference>
<comment type="caution">
    <text evidence="3">The sequence shown here is derived from an EMBL/GenBank/DDBJ whole genome shotgun (WGS) entry which is preliminary data.</text>
</comment>